<evidence type="ECO:0000313" key="2">
    <source>
        <dbReference type="EMBL" id="MBU2670150.1"/>
    </source>
</evidence>
<dbReference type="Proteomes" id="UP001519654">
    <property type="component" value="Unassembled WGS sequence"/>
</dbReference>
<accession>A0ABS5Z372</accession>
<feature type="transmembrane region" description="Helical" evidence="1">
    <location>
        <begin position="202"/>
        <end position="222"/>
    </location>
</feature>
<gene>
    <name evidence="2" type="ORF">KOI35_42280</name>
</gene>
<keyword evidence="1" id="KW-1133">Transmembrane helix</keyword>
<protein>
    <recommendedName>
        <fullName evidence="4">RING-type E3 ubiquitin transferase</fullName>
    </recommendedName>
</protein>
<dbReference type="EMBL" id="JAHKKG010000018">
    <property type="protein sequence ID" value="MBU2670150.1"/>
    <property type="molecule type" value="Genomic_DNA"/>
</dbReference>
<keyword evidence="1" id="KW-0812">Transmembrane</keyword>
<evidence type="ECO:0000256" key="1">
    <source>
        <dbReference type="SAM" id="Phobius"/>
    </source>
</evidence>
<name>A0ABS5Z372_9ACTN</name>
<keyword evidence="1" id="KW-0472">Membrane</keyword>
<dbReference type="RefSeq" id="WP_215795379.1">
    <property type="nucleotide sequence ID" value="NZ_JAHKKG010000018.1"/>
</dbReference>
<evidence type="ECO:0000313" key="3">
    <source>
        <dbReference type="Proteomes" id="UP001519654"/>
    </source>
</evidence>
<proteinExistence type="predicted"/>
<reference evidence="2 3" key="1">
    <citation type="submission" date="2021-06" db="EMBL/GenBank/DDBJ databases">
        <title>Actinoplanes lichenicola sp. nov., and Actinoplanes ovalisporus sp. nov., isolated from lichen in Thailand.</title>
        <authorList>
            <person name="Saeng-In P."/>
            <person name="Kanchanasin P."/>
            <person name="Yuki M."/>
            <person name="Kudo T."/>
            <person name="Ohkuma M."/>
            <person name="Phongsopitanun W."/>
            <person name="Tanasupawat S."/>
        </authorList>
    </citation>
    <scope>NUCLEOTIDE SEQUENCE [LARGE SCALE GENOMIC DNA]</scope>
    <source>
        <strain evidence="2 3">NBRC 110975</strain>
    </source>
</reference>
<keyword evidence="3" id="KW-1185">Reference proteome</keyword>
<organism evidence="2 3">
    <name type="scientific">Paractinoplanes bogorensis</name>
    <dbReference type="NCBI Taxonomy" id="1610840"/>
    <lineage>
        <taxon>Bacteria</taxon>
        <taxon>Bacillati</taxon>
        <taxon>Actinomycetota</taxon>
        <taxon>Actinomycetes</taxon>
        <taxon>Micromonosporales</taxon>
        <taxon>Micromonosporaceae</taxon>
        <taxon>Paractinoplanes</taxon>
    </lineage>
</organism>
<comment type="caution">
    <text evidence="2">The sequence shown here is derived from an EMBL/GenBank/DDBJ whole genome shotgun (WGS) entry which is preliminary data.</text>
</comment>
<sequence length="225" mass="24612">MNLSDLRAMRTLRRLLPTPVHQNTGGRVALEGHLEYGPSGRQYAPVSGADCAWYHVRLIREPTRQFAKGDDPDEDVLLDFTSPGGFALADRSGRVAVDPAILGYPYFKESRVPESVQIVHRRASPRTLPPVVPREYVDDLRKSERLTLTEIRVSRGPRVFALGRMSSGTLKKSRAGLTVFSTDSRDQVIAKRREDIAIGARMVAGCVLAGLVLAGGGAAYLMSLA</sequence>
<evidence type="ECO:0008006" key="4">
    <source>
        <dbReference type="Google" id="ProtNLM"/>
    </source>
</evidence>